<dbReference type="Proteomes" id="UP001201812">
    <property type="component" value="Unassembled WGS sequence"/>
</dbReference>
<evidence type="ECO:0000313" key="2">
    <source>
        <dbReference type="EMBL" id="KAI1703347.1"/>
    </source>
</evidence>
<organism evidence="2 3">
    <name type="scientific">Ditylenchus destructor</name>
    <dbReference type="NCBI Taxonomy" id="166010"/>
    <lineage>
        <taxon>Eukaryota</taxon>
        <taxon>Metazoa</taxon>
        <taxon>Ecdysozoa</taxon>
        <taxon>Nematoda</taxon>
        <taxon>Chromadorea</taxon>
        <taxon>Rhabditida</taxon>
        <taxon>Tylenchina</taxon>
        <taxon>Tylenchomorpha</taxon>
        <taxon>Sphaerularioidea</taxon>
        <taxon>Anguinidae</taxon>
        <taxon>Anguininae</taxon>
        <taxon>Ditylenchus</taxon>
    </lineage>
</organism>
<proteinExistence type="predicted"/>
<comment type="caution">
    <text evidence="2">The sequence shown here is derived from an EMBL/GenBank/DDBJ whole genome shotgun (WGS) entry which is preliminary data.</text>
</comment>
<dbReference type="SUPFAM" id="SSF54427">
    <property type="entry name" value="NTF2-like"/>
    <property type="match status" value="1"/>
</dbReference>
<evidence type="ECO:0000313" key="3">
    <source>
        <dbReference type="Proteomes" id="UP001201812"/>
    </source>
</evidence>
<dbReference type="AlphaFoldDB" id="A0AAD4R1F4"/>
<name>A0AAD4R1F4_9BILA</name>
<evidence type="ECO:0000259" key="1">
    <source>
        <dbReference type="Pfam" id="PF14534"/>
    </source>
</evidence>
<keyword evidence="3" id="KW-1185">Reference proteome</keyword>
<dbReference type="Pfam" id="PF14534">
    <property type="entry name" value="DUF4440"/>
    <property type="match status" value="1"/>
</dbReference>
<accession>A0AAD4R1F4</accession>
<feature type="domain" description="DUF4440" evidence="1">
    <location>
        <begin position="14"/>
        <end position="97"/>
    </location>
</feature>
<dbReference type="Gene3D" id="3.10.450.50">
    <property type="match status" value="1"/>
</dbReference>
<reference evidence="2" key="1">
    <citation type="submission" date="2022-01" db="EMBL/GenBank/DDBJ databases">
        <title>Genome Sequence Resource for Two Populations of Ditylenchus destructor, the Migratory Endoparasitic Phytonematode.</title>
        <authorList>
            <person name="Zhang H."/>
            <person name="Lin R."/>
            <person name="Xie B."/>
        </authorList>
    </citation>
    <scope>NUCLEOTIDE SEQUENCE</scope>
    <source>
        <strain evidence="2">BazhouSP</strain>
    </source>
</reference>
<gene>
    <name evidence="2" type="ORF">DdX_14983</name>
</gene>
<protein>
    <recommendedName>
        <fullName evidence="1">DUF4440 domain-containing protein</fullName>
    </recommendedName>
</protein>
<dbReference type="InterPro" id="IPR027843">
    <property type="entry name" value="DUF4440"/>
</dbReference>
<dbReference type="InterPro" id="IPR032710">
    <property type="entry name" value="NTF2-like_dom_sf"/>
</dbReference>
<dbReference type="EMBL" id="JAKKPZ010000084">
    <property type="protein sequence ID" value="KAI1703347.1"/>
    <property type="molecule type" value="Genomic_DNA"/>
</dbReference>
<sequence>MQLSQEEVNSLINGLEQDFRKAWSNKDAAALAQMYHPQAAFVITGVNCDFGREAIQKSLESFLSSSPPPFELHAELCAEAAKGEYLITRGYYVTADGTKKPYEQIFKRNAEGKYLIYHDEFSV</sequence>